<feature type="domain" description="Fatty acyl-CoA reductase C-terminal" evidence="5">
    <location>
        <begin position="368"/>
        <end position="462"/>
    </location>
</feature>
<comment type="function">
    <text evidence="4">Catalyzes the reduction of fatty acyl-CoA to fatty alcohols.</text>
</comment>
<keyword evidence="4" id="KW-0472">Membrane</keyword>
<evidence type="ECO:0000256" key="3">
    <source>
        <dbReference type="ARBA" id="ARBA00023098"/>
    </source>
</evidence>
<dbReference type="InterPro" id="IPR013120">
    <property type="entry name" value="FAR_NAD-bd"/>
</dbReference>
<dbReference type="InterPro" id="IPR036291">
    <property type="entry name" value="NAD(P)-bd_dom_sf"/>
</dbReference>
<evidence type="ECO:0000313" key="8">
    <source>
        <dbReference type="Proteomes" id="UP001153292"/>
    </source>
</evidence>
<keyword evidence="4" id="KW-0521">NADP</keyword>
<comment type="similarity">
    <text evidence="1 4">Belongs to the fatty acyl-CoA reductase family.</text>
</comment>
<keyword evidence="4" id="KW-1133">Transmembrane helix</keyword>
<dbReference type="EMBL" id="OU963914">
    <property type="protein sequence ID" value="CAH0402959.1"/>
    <property type="molecule type" value="Genomic_DNA"/>
</dbReference>
<dbReference type="InterPro" id="IPR026055">
    <property type="entry name" value="FAR"/>
</dbReference>
<keyword evidence="4" id="KW-0812">Transmembrane</keyword>
<organism evidence="7 8">
    <name type="scientific">Chilo suppressalis</name>
    <name type="common">Asiatic rice borer moth</name>
    <dbReference type="NCBI Taxonomy" id="168631"/>
    <lineage>
        <taxon>Eukaryota</taxon>
        <taxon>Metazoa</taxon>
        <taxon>Ecdysozoa</taxon>
        <taxon>Arthropoda</taxon>
        <taxon>Hexapoda</taxon>
        <taxon>Insecta</taxon>
        <taxon>Pterygota</taxon>
        <taxon>Neoptera</taxon>
        <taxon>Endopterygota</taxon>
        <taxon>Lepidoptera</taxon>
        <taxon>Glossata</taxon>
        <taxon>Ditrysia</taxon>
        <taxon>Pyraloidea</taxon>
        <taxon>Crambidae</taxon>
        <taxon>Crambinae</taxon>
        <taxon>Chilo</taxon>
    </lineage>
</organism>
<evidence type="ECO:0000256" key="2">
    <source>
        <dbReference type="ARBA" id="ARBA00022516"/>
    </source>
</evidence>
<evidence type="ECO:0000256" key="4">
    <source>
        <dbReference type="RuleBase" id="RU363097"/>
    </source>
</evidence>
<proteinExistence type="inferred from homology"/>
<evidence type="ECO:0000313" key="7">
    <source>
        <dbReference type="EMBL" id="CAH0402959.1"/>
    </source>
</evidence>
<name>A0ABN8B933_CHISP</name>
<evidence type="ECO:0000259" key="5">
    <source>
        <dbReference type="Pfam" id="PF03015"/>
    </source>
</evidence>
<dbReference type="CDD" id="cd05236">
    <property type="entry name" value="FAR-N_SDR_e"/>
    <property type="match status" value="1"/>
</dbReference>
<feature type="domain" description="Thioester reductase (TE)" evidence="6">
    <location>
        <begin position="28"/>
        <end position="295"/>
    </location>
</feature>
<reference evidence="7" key="1">
    <citation type="submission" date="2021-12" db="EMBL/GenBank/DDBJ databases">
        <authorList>
            <person name="King R."/>
        </authorList>
    </citation>
    <scope>NUCLEOTIDE SEQUENCE</scope>
</reference>
<gene>
    <name evidence="7" type="ORF">CHILSU_LOCUS6217</name>
</gene>
<dbReference type="SUPFAM" id="SSF51735">
    <property type="entry name" value="NAD(P)-binding Rossmann-fold domains"/>
    <property type="match status" value="1"/>
</dbReference>
<dbReference type="Pfam" id="PF03015">
    <property type="entry name" value="Sterile"/>
    <property type="match status" value="1"/>
</dbReference>
<evidence type="ECO:0000259" key="6">
    <source>
        <dbReference type="Pfam" id="PF07993"/>
    </source>
</evidence>
<dbReference type="Pfam" id="PF07993">
    <property type="entry name" value="NAD_binding_4"/>
    <property type="match status" value="1"/>
</dbReference>
<evidence type="ECO:0000256" key="1">
    <source>
        <dbReference type="ARBA" id="ARBA00005928"/>
    </source>
</evidence>
<accession>A0ABN8B933</accession>
<sequence length="517" mass="58379">MASSVDQWNPDRDTALIPRFYAGREVFITGATGFVGQVLTERLLSTCPDISCLHLLVRVKENESLKTKLNKIKDLQLFDVLRGKNPKQLEKLNLIPGDITRPNLGLNETSVAELHNVSVVFHLAATIKFNEQLEVAVKINTLGPMCLLDICDRLPKMAALIHVSTAYCEAERALIEEAVYPLPRDLDTMIQESLHGGRRTELQLKRFLSPKMNTYMLTKSMAESAIKLHGNRGYPIAILRPSIVASSLRDPFPGWVQGFQGAVGIVTNVSLGLMHVMGCRPDYPIDLLPVDIAADTAIAVAWETAVDNLPEVRVYNCCTMENPINYGDAFRYMVQEAREYPSSSIMWYPFIFHASKSYILKLLEFLLEVIPMYVAEYAMKTFGNKGKRLNLMRVSRRQVRSREVLFPFTSRHLRFVTRNMSTLRARLTPADAAIYNTDPASISWKQYFKDFSRGIRLHIIKDKDEDPPAAKKRLNRLLCVHVVVCLSFLVLLAWLIVRMTAVVSSSPEALRRVAGIP</sequence>
<keyword evidence="8" id="KW-1185">Reference proteome</keyword>
<comment type="catalytic activity">
    <reaction evidence="4">
        <text>a long-chain fatty acyl-CoA + 2 NADPH + 2 H(+) = a long-chain primary fatty alcohol + 2 NADP(+) + CoA</text>
        <dbReference type="Rhea" id="RHEA:52716"/>
        <dbReference type="ChEBI" id="CHEBI:15378"/>
        <dbReference type="ChEBI" id="CHEBI:57287"/>
        <dbReference type="ChEBI" id="CHEBI:57783"/>
        <dbReference type="ChEBI" id="CHEBI:58349"/>
        <dbReference type="ChEBI" id="CHEBI:77396"/>
        <dbReference type="ChEBI" id="CHEBI:83139"/>
        <dbReference type="EC" id="1.2.1.84"/>
    </reaction>
</comment>
<keyword evidence="3 4" id="KW-0443">Lipid metabolism</keyword>
<dbReference type="Gene3D" id="3.40.50.720">
    <property type="entry name" value="NAD(P)-binding Rossmann-like Domain"/>
    <property type="match status" value="1"/>
</dbReference>
<protein>
    <recommendedName>
        <fullName evidence="4">Fatty acyl-CoA reductase</fullName>
        <ecNumber evidence="4">1.2.1.84</ecNumber>
    </recommendedName>
</protein>
<dbReference type="PANTHER" id="PTHR11011">
    <property type="entry name" value="MALE STERILITY PROTEIN 2-RELATED"/>
    <property type="match status" value="1"/>
</dbReference>
<dbReference type="Proteomes" id="UP001153292">
    <property type="component" value="Chromosome 21"/>
</dbReference>
<keyword evidence="2 4" id="KW-0444">Lipid biosynthesis</keyword>
<feature type="transmembrane region" description="Helical" evidence="4">
    <location>
        <begin position="477"/>
        <end position="497"/>
    </location>
</feature>
<dbReference type="PANTHER" id="PTHR11011:SF116">
    <property type="entry name" value="FATTY ACYL-COA REDUCTASE CG5065-RELATED"/>
    <property type="match status" value="1"/>
</dbReference>
<keyword evidence="4" id="KW-0560">Oxidoreductase</keyword>
<dbReference type="CDD" id="cd09071">
    <property type="entry name" value="FAR_C"/>
    <property type="match status" value="1"/>
</dbReference>
<dbReference type="InterPro" id="IPR033640">
    <property type="entry name" value="FAR_C"/>
</dbReference>
<dbReference type="EC" id="1.2.1.84" evidence="4"/>